<reference evidence="2 3" key="1">
    <citation type="submission" date="2024-01" db="EMBL/GenBank/DDBJ databases">
        <authorList>
            <person name="Allen C."/>
            <person name="Tagirdzhanova G."/>
        </authorList>
    </citation>
    <scope>NUCLEOTIDE SEQUENCE [LARGE SCALE GENOMIC DNA]</scope>
</reference>
<dbReference type="PANTHER" id="PTHR37534:SF2">
    <property type="entry name" value="N-ACETYLTRANSFERASE DOMAIN-CONTAINING PROTEIN"/>
    <property type="match status" value="1"/>
</dbReference>
<keyword evidence="1" id="KW-0539">Nucleus</keyword>
<dbReference type="Proteomes" id="UP001642482">
    <property type="component" value="Unassembled WGS sequence"/>
</dbReference>
<evidence type="ECO:0000313" key="2">
    <source>
        <dbReference type="EMBL" id="CAK7221613.1"/>
    </source>
</evidence>
<comment type="caution">
    <text evidence="2">The sequence shown here is derived from an EMBL/GenBank/DDBJ whole genome shotgun (WGS) entry which is preliminary data.</text>
</comment>
<sequence length="446" mass="49466">MEAFLFRYYIDYASRAFDLCDLLRHFALVVPCRALSYAPLLNAIFAVSARQLSRTNADMDPAVADVYYQECLTGLRHMMVDESALMDENLFAATVILRNLEEIDSPMQGDGSGSQNAHLLGNSLFAKATVALHSLARLSDGAGGSPMFTGLRRAAYLVAVREEIYTSFVAQRPISPSFSSLVIDMSLDAQPDDDPDWANRAVFLLADALQFCFGGENDDGGVIGNSRNNIGASDARNGNDTVPASSVYARYDELVDYARRWHQKKPQSFSPLYYYDPLAETSAAGSPLGKKTGMDWAVGLRRKNYTRNPDGFFPEIWLMSDAVCTGMMHYHLARILLLAFDPRAPRVGPKRAPFSEEQGRLIRQEVRVLVGIALSNGDDCYPNYVSACMGIALVGERFESRIERDKILGFLEHTESVCPWTAVTAKEHMSEAWEIGRRSQSRAQCG</sequence>
<name>A0ABP0BPS4_9PEZI</name>
<accession>A0ABP0BPS4</accession>
<dbReference type="PANTHER" id="PTHR37534">
    <property type="entry name" value="TRANSCRIPTIONAL ACTIVATOR PROTEIN UGA3"/>
    <property type="match status" value="1"/>
</dbReference>
<organism evidence="2 3">
    <name type="scientific">Sporothrix eucalyptigena</name>
    <dbReference type="NCBI Taxonomy" id="1812306"/>
    <lineage>
        <taxon>Eukaryota</taxon>
        <taxon>Fungi</taxon>
        <taxon>Dikarya</taxon>
        <taxon>Ascomycota</taxon>
        <taxon>Pezizomycotina</taxon>
        <taxon>Sordariomycetes</taxon>
        <taxon>Sordariomycetidae</taxon>
        <taxon>Ophiostomatales</taxon>
        <taxon>Ophiostomataceae</taxon>
        <taxon>Sporothrix</taxon>
    </lineage>
</organism>
<evidence type="ECO:0000313" key="3">
    <source>
        <dbReference type="Proteomes" id="UP001642482"/>
    </source>
</evidence>
<gene>
    <name evidence="2" type="ORF">SEUCBS140593_004625</name>
</gene>
<evidence type="ECO:0008006" key="4">
    <source>
        <dbReference type="Google" id="ProtNLM"/>
    </source>
</evidence>
<protein>
    <recommendedName>
        <fullName evidence="4">ARCA-like protein</fullName>
    </recommendedName>
</protein>
<proteinExistence type="predicted"/>
<keyword evidence="3" id="KW-1185">Reference proteome</keyword>
<evidence type="ECO:0000256" key="1">
    <source>
        <dbReference type="ARBA" id="ARBA00023242"/>
    </source>
</evidence>
<dbReference type="EMBL" id="CAWUHD010000041">
    <property type="protein sequence ID" value="CAK7221613.1"/>
    <property type="molecule type" value="Genomic_DNA"/>
</dbReference>